<dbReference type="PANTHER" id="PTHR11223:SF2">
    <property type="entry name" value="EXPORTIN-1"/>
    <property type="match status" value="1"/>
</dbReference>
<dbReference type="InterPro" id="IPR014877">
    <property type="entry name" value="XPO1_C_dom"/>
</dbReference>
<dbReference type="PROSITE" id="PS50166">
    <property type="entry name" value="IMPORTIN_B_NT"/>
    <property type="match status" value="1"/>
</dbReference>
<dbReference type="RefSeq" id="XP_028882449.1">
    <property type="nucleotide sequence ID" value="XM_029026334.1"/>
</dbReference>
<dbReference type="STRING" id="67003.A0A1X0NV65"/>
<dbReference type="GO" id="GO:0005737">
    <property type="term" value="C:cytoplasm"/>
    <property type="evidence" value="ECO:0007669"/>
    <property type="project" value="TreeGrafter"/>
</dbReference>
<dbReference type="GO" id="GO:0051028">
    <property type="term" value="P:mRNA transport"/>
    <property type="evidence" value="ECO:0007669"/>
    <property type="project" value="UniProtKB-KW"/>
</dbReference>
<dbReference type="InterPro" id="IPR045065">
    <property type="entry name" value="XPO1/5"/>
</dbReference>
<name>A0A1X0NV65_9TRYP</name>
<keyword evidence="5" id="KW-0653">Protein transport</keyword>
<evidence type="ECO:0000256" key="7">
    <source>
        <dbReference type="ARBA" id="ARBA00073514"/>
    </source>
</evidence>
<evidence type="ECO:0000256" key="2">
    <source>
        <dbReference type="ARBA" id="ARBA00009466"/>
    </source>
</evidence>
<evidence type="ECO:0000256" key="3">
    <source>
        <dbReference type="ARBA" id="ARBA00022448"/>
    </source>
</evidence>
<dbReference type="InterPro" id="IPR001494">
    <property type="entry name" value="Importin-beta_N"/>
</dbReference>
<dbReference type="GO" id="GO:0000055">
    <property type="term" value="P:ribosomal large subunit export from nucleus"/>
    <property type="evidence" value="ECO:0007669"/>
    <property type="project" value="TreeGrafter"/>
</dbReference>
<dbReference type="SUPFAM" id="SSF48371">
    <property type="entry name" value="ARM repeat"/>
    <property type="match status" value="2"/>
</dbReference>
<dbReference type="InterPro" id="IPR041123">
    <property type="entry name" value="CRM1_repeat"/>
</dbReference>
<dbReference type="OrthoDB" id="27218at2759"/>
<dbReference type="GO" id="GO:0006611">
    <property type="term" value="P:protein export from nucleus"/>
    <property type="evidence" value="ECO:0007669"/>
    <property type="project" value="InterPro"/>
</dbReference>
<feature type="domain" description="Importin N-terminal" evidence="8">
    <location>
        <begin position="34"/>
        <end position="100"/>
    </location>
</feature>
<dbReference type="FunFam" id="1.25.10.10:FF:001255">
    <property type="entry name" value="Exportin 1"/>
    <property type="match status" value="1"/>
</dbReference>
<evidence type="ECO:0000256" key="5">
    <source>
        <dbReference type="ARBA" id="ARBA00022927"/>
    </source>
</evidence>
<comment type="similarity">
    <text evidence="2">Belongs to the exportin family.</text>
</comment>
<evidence type="ECO:0000313" key="10">
    <source>
        <dbReference type="Proteomes" id="UP000192257"/>
    </source>
</evidence>
<keyword evidence="3" id="KW-0813">Transport</keyword>
<dbReference type="GO" id="GO:0005049">
    <property type="term" value="F:nuclear export signal receptor activity"/>
    <property type="evidence" value="ECO:0007669"/>
    <property type="project" value="InterPro"/>
</dbReference>
<organism evidence="9 10">
    <name type="scientific">Trypanosoma theileri</name>
    <dbReference type="NCBI Taxonomy" id="67003"/>
    <lineage>
        <taxon>Eukaryota</taxon>
        <taxon>Discoba</taxon>
        <taxon>Euglenozoa</taxon>
        <taxon>Kinetoplastea</taxon>
        <taxon>Metakinetoplastina</taxon>
        <taxon>Trypanosomatida</taxon>
        <taxon>Trypanosomatidae</taxon>
        <taxon>Trypanosoma</taxon>
    </lineage>
</organism>
<evidence type="ECO:0000256" key="6">
    <source>
        <dbReference type="ARBA" id="ARBA00023242"/>
    </source>
</evidence>
<reference evidence="9 10" key="1">
    <citation type="submission" date="2017-03" db="EMBL/GenBank/DDBJ databases">
        <title>An alternative strategy for trypanosome survival in the mammalian bloodstream revealed through genome and transcriptome analysis of the ubiquitous bovine parasite Trypanosoma (Megatrypanum) theileri.</title>
        <authorList>
            <person name="Kelly S."/>
            <person name="Ivens A."/>
            <person name="Mott A."/>
            <person name="O'Neill E."/>
            <person name="Emms D."/>
            <person name="Macleod O."/>
            <person name="Voorheis P."/>
            <person name="Matthews J."/>
            <person name="Matthews K."/>
            <person name="Carrington M."/>
        </authorList>
    </citation>
    <scope>NUCLEOTIDE SEQUENCE [LARGE SCALE GENOMIC DNA]</scope>
    <source>
        <strain evidence="9">Edinburgh</strain>
    </source>
</reference>
<keyword evidence="6" id="KW-0539">Nucleus</keyword>
<dbReference type="SMART" id="SM00913">
    <property type="entry name" value="IBN_N"/>
    <property type="match status" value="1"/>
</dbReference>
<keyword evidence="4" id="KW-0509">mRNA transport</keyword>
<dbReference type="Pfam" id="PF18777">
    <property type="entry name" value="CRM1_repeat"/>
    <property type="match status" value="1"/>
</dbReference>
<dbReference type="Pfam" id="PF08389">
    <property type="entry name" value="Xpo1"/>
    <property type="match status" value="1"/>
</dbReference>
<dbReference type="Proteomes" id="UP000192257">
    <property type="component" value="Unassembled WGS sequence"/>
</dbReference>
<dbReference type="PANTHER" id="PTHR11223">
    <property type="entry name" value="EXPORTIN 1/5"/>
    <property type="match status" value="1"/>
</dbReference>
<dbReference type="GeneID" id="39986114"/>
<dbReference type="Pfam" id="PF03810">
    <property type="entry name" value="IBN_N"/>
    <property type="match status" value="1"/>
</dbReference>
<evidence type="ECO:0000259" key="8">
    <source>
        <dbReference type="PROSITE" id="PS50166"/>
    </source>
</evidence>
<comment type="caution">
    <text evidence="9">The sequence shown here is derived from an EMBL/GenBank/DDBJ whole genome shotgun (WGS) entry which is preliminary data.</text>
</comment>
<gene>
    <name evidence="9" type="ORF">TM35_000172550</name>
</gene>
<dbReference type="AlphaFoldDB" id="A0A1X0NV65"/>
<dbReference type="InterPro" id="IPR040485">
    <property type="entry name" value="XPO1_repeat_3"/>
</dbReference>
<proteinExistence type="inferred from homology"/>
<comment type="subcellular location">
    <subcellularLocation>
        <location evidence="1">Nucleus</location>
    </subcellularLocation>
</comment>
<dbReference type="Gene3D" id="1.25.10.10">
    <property type="entry name" value="Leucine-rich Repeat Variant"/>
    <property type="match status" value="1"/>
</dbReference>
<dbReference type="VEuPathDB" id="TriTrypDB:TM35_000172550"/>
<dbReference type="InterPro" id="IPR016024">
    <property type="entry name" value="ARM-type_fold"/>
</dbReference>
<dbReference type="InterPro" id="IPR041235">
    <property type="entry name" value="Exp1_repeat_2"/>
</dbReference>
<dbReference type="Pfam" id="PF18784">
    <property type="entry name" value="CRM1_repeat_2"/>
    <property type="match status" value="1"/>
</dbReference>
<accession>A0A1X0NV65</accession>
<dbReference type="InterPro" id="IPR011989">
    <property type="entry name" value="ARM-like"/>
</dbReference>
<dbReference type="GO" id="GO:0031267">
    <property type="term" value="F:small GTPase binding"/>
    <property type="evidence" value="ECO:0007669"/>
    <property type="project" value="InterPro"/>
</dbReference>
<evidence type="ECO:0000256" key="4">
    <source>
        <dbReference type="ARBA" id="ARBA00022816"/>
    </source>
</evidence>
<dbReference type="GO" id="GO:0000056">
    <property type="term" value="P:ribosomal small subunit export from nucleus"/>
    <property type="evidence" value="ECO:0007669"/>
    <property type="project" value="TreeGrafter"/>
</dbReference>
<sequence>MEAILDFSKPVDVQEFDRVVQCLSTGSPQEIMKAQQVLTTFKEMPDAFLHVGSLLTQSQNLTTRFFAMQVLDDAILHRWNTFTNEQRDEIRSFVVNLIVGECSSFSRIRSRKALLTKMNGTLVSIAKREWPLRWPNFVQDICTSAGPNEPLVENNLNLLRLVGEEIFEFGEKTLTSRWVKRKKEALKNDFQFVMQLCLSVLGTTDEVLLKTDLECLEKYLAWMQPTLVFNEEVLMYLAGLITGSSEISPVVVRCLTVICSLDRDEGSAGDVQAQMVVRMFRTAFNNVVNSLPTSHSSIEGRIVHMYEMCADADNVFIRDLNFLIITFLKRYIKQIMYDDILFLSLHQMLVGMSHIDNKELFKSCVEYWWWLGEFLVRSPSPTPLHKKLTTTLSNVRFVLIKRMAKPEEVIIVEEEGELRRERMTDVEELQLYNLMREALVFLTNLDPHDTQQIMTGLMQKQLDRSEWSWHNCSTLSWAVGAVSMAFTEEQESSLFVVIIRGLLDLCREMQGKENRAVIASSIMFVVGQYPRYLRSHPSFLSTVVRKIIEFMKELFPGVQEMAVDTLMKIASQVPEKFVSRDIRDISIAESIAEQWTEVTSLLQPQQMQTCFAAAGCMIQKESPDRQGGLLNLFLRDVNMNFKSLTEKAVAQGEAFYRDSSNMMELIHTLRLFSSIASTCGTAFIKEMELIIWDLQGFYQTFFAPQNAIVAELGSKSLTQQDARYLRLAKKEILRIFEYFIDNTEERDFVAANCMPSILSVVLQDYRDSLPEAKEPGAMALVTACVKKLGQRLSDDCAGILDHTFDTTVAMICANTEDFPEFRVNLFKLLQALNDHCFDAFLRYASVKGDIINGMLWVIKHTDFATMETGLKTLDSFLTNVANSDVVAAFYTSFMQRIFVEVFVASMDSLHAAGFNLHSSILINLFSVSDRFPADTPVIGRTAVEAFLLESLSVIPTLTPTLIASFVAEAYETYRVGTEFRRRFADFLIEVQVWGAEEENKLQTEEETRRRETTIPGFAPISIRVQTERF</sequence>
<dbReference type="Pfam" id="PF08767">
    <property type="entry name" value="CRM1_C"/>
    <property type="match status" value="1"/>
</dbReference>
<dbReference type="Pfam" id="PF18787">
    <property type="entry name" value="CRM1_repeat_3"/>
    <property type="match status" value="1"/>
</dbReference>
<dbReference type="InterPro" id="IPR013598">
    <property type="entry name" value="Exportin-1/Importin-b-like"/>
</dbReference>
<dbReference type="SMART" id="SM01102">
    <property type="entry name" value="CRM1_C"/>
    <property type="match status" value="1"/>
</dbReference>
<protein>
    <recommendedName>
        <fullName evidence="7">Exportin-1</fullName>
    </recommendedName>
</protein>
<dbReference type="EMBL" id="NBCO01000017">
    <property type="protein sequence ID" value="ORC88383.1"/>
    <property type="molecule type" value="Genomic_DNA"/>
</dbReference>
<evidence type="ECO:0000313" key="9">
    <source>
        <dbReference type="EMBL" id="ORC88383.1"/>
    </source>
</evidence>
<evidence type="ECO:0000256" key="1">
    <source>
        <dbReference type="ARBA" id="ARBA00004123"/>
    </source>
</evidence>
<dbReference type="GO" id="GO:0005634">
    <property type="term" value="C:nucleus"/>
    <property type="evidence" value="ECO:0007669"/>
    <property type="project" value="UniProtKB-SubCell"/>
</dbReference>
<keyword evidence="10" id="KW-1185">Reference proteome</keyword>